<keyword evidence="3" id="KW-1185">Reference proteome</keyword>
<organism evidence="1 4">
    <name type="scientific">Natronoglomus mannanivorans</name>
    <dbReference type="NCBI Taxonomy" id="2979990"/>
    <lineage>
        <taxon>Archaea</taxon>
        <taxon>Methanobacteriati</taxon>
        <taxon>Methanobacteriota</taxon>
        <taxon>Stenosarchaea group</taxon>
        <taxon>Halobacteria</taxon>
        <taxon>Halobacteriales</taxon>
        <taxon>Natrialbaceae</taxon>
        <taxon>Natronoglomus</taxon>
    </lineage>
</organism>
<dbReference type="EMBL" id="JAOPKA010000006">
    <property type="protein sequence ID" value="MCU4742176.1"/>
    <property type="molecule type" value="Genomic_DNA"/>
</dbReference>
<dbReference type="RefSeq" id="WP_338004007.1">
    <property type="nucleotide sequence ID" value="NZ_JAOPKA010000006.1"/>
</dbReference>
<dbReference type="InterPro" id="IPR010368">
    <property type="entry name" value="Com_YlbF"/>
</dbReference>
<evidence type="ECO:0000313" key="3">
    <source>
        <dbReference type="Proteomes" id="UP001320972"/>
    </source>
</evidence>
<sequence>MSIQTSRAEELGTELGEAITELPEYEAFESAKKAVEDSETTQEKIDEFERIRQEFMLARQAGTATQEDLQRLQETQNELHSMPVMEEYLQAKSELAERLDAINDVISDPLAVNFGEEAGGCCQD</sequence>
<dbReference type="Pfam" id="PF06133">
    <property type="entry name" value="Com_YlbF"/>
    <property type="match status" value="1"/>
</dbReference>
<dbReference type="InterPro" id="IPR023378">
    <property type="entry name" value="YheA/YmcA-like_dom_sf"/>
</dbReference>
<comment type="caution">
    <text evidence="1">The sequence shown here is derived from an EMBL/GenBank/DDBJ whole genome shotgun (WGS) entry which is preliminary data.</text>
</comment>
<evidence type="ECO:0000313" key="4">
    <source>
        <dbReference type="Proteomes" id="UP001321018"/>
    </source>
</evidence>
<evidence type="ECO:0000313" key="1">
    <source>
        <dbReference type="EMBL" id="MCU4742176.1"/>
    </source>
</evidence>
<gene>
    <name evidence="2" type="ORF">OB955_00955</name>
    <name evidence="1" type="ORF">OB960_12280</name>
</gene>
<protein>
    <submittedName>
        <fullName evidence="1">YlbF family regulator</fullName>
    </submittedName>
</protein>
<proteinExistence type="predicted"/>
<evidence type="ECO:0000313" key="2">
    <source>
        <dbReference type="EMBL" id="MCU4971308.1"/>
    </source>
</evidence>
<accession>A0AAP3E222</accession>
<dbReference type="EMBL" id="JAOPKB010000001">
    <property type="protein sequence ID" value="MCU4971308.1"/>
    <property type="molecule type" value="Genomic_DNA"/>
</dbReference>
<dbReference type="Gene3D" id="1.20.1500.10">
    <property type="entry name" value="YheA/YmcA-like"/>
    <property type="match status" value="1"/>
</dbReference>
<dbReference type="SUPFAM" id="SSF158622">
    <property type="entry name" value="YheA/YmcA-like"/>
    <property type="match status" value="1"/>
</dbReference>
<dbReference type="Proteomes" id="UP001321018">
    <property type="component" value="Unassembled WGS sequence"/>
</dbReference>
<dbReference type="Proteomes" id="UP001320972">
    <property type="component" value="Unassembled WGS sequence"/>
</dbReference>
<reference evidence="1 3" key="1">
    <citation type="submission" date="2022-09" db="EMBL/GenBank/DDBJ databases">
        <title>Enrichment on poylsaccharides allowed isolation of novel metabolic and taxonomic groups of Haloarchaea.</title>
        <authorList>
            <person name="Sorokin D.Y."/>
            <person name="Elcheninov A.G."/>
            <person name="Khizhniak T.V."/>
            <person name="Kolganova T.V."/>
            <person name="Kublanov I.V."/>
        </authorList>
    </citation>
    <scope>NUCLEOTIDE SEQUENCE</scope>
    <source>
        <strain evidence="2 3">AArc-m2/3/4</strain>
        <strain evidence="1">AArc-xg1-1</strain>
    </source>
</reference>
<dbReference type="AlphaFoldDB" id="A0AAP3E222"/>
<name>A0AAP3E222_9EURY</name>